<proteinExistence type="predicted"/>
<evidence type="ECO:0000313" key="1">
    <source>
        <dbReference type="EnsemblMetazoa" id="Aqu2.1.16599_001"/>
    </source>
</evidence>
<dbReference type="InParanoid" id="A0A1X7TNP8"/>
<name>A0A1X7TNP8_AMPQE</name>
<accession>A0A1X7TNP8</accession>
<reference evidence="1" key="1">
    <citation type="submission" date="2017-05" db="UniProtKB">
        <authorList>
            <consortium name="EnsemblMetazoa"/>
        </authorList>
    </citation>
    <scope>IDENTIFICATION</scope>
</reference>
<protein>
    <submittedName>
        <fullName evidence="1">Uncharacterized protein</fullName>
    </submittedName>
</protein>
<dbReference type="AlphaFoldDB" id="A0A1X7TNP8"/>
<sequence length="93" mass="9907">MRALCRPIFGRNLGWGKLRLAAPNKVVYVSPIAIIPKTSQLGKYRLIVELSAPDGGSINDGISTALATLSYTSVDEAVAMVIEGRSECLDGKT</sequence>
<organism evidence="1">
    <name type="scientific">Amphimedon queenslandica</name>
    <name type="common">Sponge</name>
    <dbReference type="NCBI Taxonomy" id="400682"/>
    <lineage>
        <taxon>Eukaryota</taxon>
        <taxon>Metazoa</taxon>
        <taxon>Porifera</taxon>
        <taxon>Demospongiae</taxon>
        <taxon>Heteroscleromorpha</taxon>
        <taxon>Haplosclerida</taxon>
        <taxon>Niphatidae</taxon>
        <taxon>Amphimedon</taxon>
    </lineage>
</organism>
<dbReference type="EnsemblMetazoa" id="Aqu2.1.16599_001">
    <property type="protein sequence ID" value="Aqu2.1.16599_001"/>
    <property type="gene ID" value="Aqu2.1.16599"/>
</dbReference>